<evidence type="ECO:0000313" key="3">
    <source>
        <dbReference type="Proteomes" id="UP000554235"/>
    </source>
</evidence>
<protein>
    <submittedName>
        <fullName evidence="2">HET-domain-containing</fullName>
    </submittedName>
</protein>
<feature type="domain" description="Heterokaryon incompatibility" evidence="1">
    <location>
        <begin position="171"/>
        <end position="319"/>
    </location>
</feature>
<keyword evidence="3" id="KW-1185">Reference proteome</keyword>
<evidence type="ECO:0000259" key="1">
    <source>
        <dbReference type="Pfam" id="PF06985"/>
    </source>
</evidence>
<evidence type="ECO:0000313" key="2">
    <source>
        <dbReference type="EMBL" id="KAF4464909.1"/>
    </source>
</evidence>
<dbReference type="AlphaFoldDB" id="A0A8H4P742"/>
<sequence length="607" mass="67396">MADGLCRLCAAIPLDFPGANEAQTWTRTLGNGDQVQVGLRIGCRLCGLVLRQLGLDGHGSTKALQNCCIKLAISKKSELECHLVPHDHSSLAKSAILDVRYGPAPREHIWDADYALAFKRCDEEHVCFDYPDDLPTRLLDLESLPIVKLVEPKAGNRNTALSPDQIRNYRYAALSYCWGLSPPFTTTSVTIKERKEGFSIDQPEVPRTIAEAARVAHGSGLRYLWVDALCIIQGRDDVAGADWRRESERMRLVYGGAYVTIVAAGTSDASGGLILGKPTCVLTSPGREIVALTLRISDPNSDTPFWKEAIFSRAWTCQEWYLSSRLLVFTSTAVYFRCQEIDFPSSVTSHGSFKSVLPSSRRLYSTKPWSMFVVNFAARNMTNPTDKLPAIAGLARKFHEFGGDTLGKYYAGMWEKEILKTLLWRREESTDMSSLVLPMAFRRGRSLIKPDGATDDRKNWNPRAPSWSWAAVDGQIMIRKPSSTCIAARNISCWVKLADSASPYGHVDYGVLTLTCRYTMGKLLVKGPDLLVEINGSVSPLETFDLLRDPDPKLHLLCIEDREGIWSGIAVVPSLTVADHYVRVGQYMFAGADACVPDNTEKEFKIV</sequence>
<dbReference type="EMBL" id="JAADYS010001126">
    <property type="protein sequence ID" value="KAF4464909.1"/>
    <property type="molecule type" value="Genomic_DNA"/>
</dbReference>
<dbReference type="Pfam" id="PF06985">
    <property type="entry name" value="HET"/>
    <property type="match status" value="1"/>
</dbReference>
<name>A0A8H4P742_9HYPO</name>
<dbReference type="Proteomes" id="UP000554235">
    <property type="component" value="Unassembled WGS sequence"/>
</dbReference>
<comment type="caution">
    <text evidence="2">The sequence shown here is derived from an EMBL/GenBank/DDBJ whole genome shotgun (WGS) entry which is preliminary data.</text>
</comment>
<dbReference type="InterPro" id="IPR010730">
    <property type="entry name" value="HET"/>
</dbReference>
<organism evidence="2 3">
    <name type="scientific">Fusarium albosuccineum</name>
    <dbReference type="NCBI Taxonomy" id="1237068"/>
    <lineage>
        <taxon>Eukaryota</taxon>
        <taxon>Fungi</taxon>
        <taxon>Dikarya</taxon>
        <taxon>Ascomycota</taxon>
        <taxon>Pezizomycotina</taxon>
        <taxon>Sordariomycetes</taxon>
        <taxon>Hypocreomycetidae</taxon>
        <taxon>Hypocreales</taxon>
        <taxon>Nectriaceae</taxon>
        <taxon>Fusarium</taxon>
        <taxon>Fusarium decemcellulare species complex</taxon>
    </lineage>
</organism>
<accession>A0A8H4P742</accession>
<reference evidence="2 3" key="1">
    <citation type="submission" date="2020-01" db="EMBL/GenBank/DDBJ databases">
        <title>Identification and distribution of gene clusters putatively required for synthesis of sphingolipid metabolism inhibitors in phylogenetically diverse species of the filamentous fungus Fusarium.</title>
        <authorList>
            <person name="Kim H.-S."/>
            <person name="Busman M."/>
            <person name="Brown D.W."/>
            <person name="Divon H."/>
            <person name="Uhlig S."/>
            <person name="Proctor R.H."/>
        </authorList>
    </citation>
    <scope>NUCLEOTIDE SEQUENCE [LARGE SCALE GENOMIC DNA]</scope>
    <source>
        <strain evidence="2 3">NRRL 20459</strain>
    </source>
</reference>
<proteinExistence type="predicted"/>
<dbReference type="OrthoDB" id="47007at2759"/>
<gene>
    <name evidence="2" type="ORF">FALBO_8253</name>
</gene>
<dbReference type="PANTHER" id="PTHR33112">
    <property type="entry name" value="DOMAIN PROTEIN, PUTATIVE-RELATED"/>
    <property type="match status" value="1"/>
</dbReference>
<dbReference type="PANTHER" id="PTHR33112:SF16">
    <property type="entry name" value="HETEROKARYON INCOMPATIBILITY DOMAIN-CONTAINING PROTEIN"/>
    <property type="match status" value="1"/>
</dbReference>